<dbReference type="HOGENOM" id="CLU_3346867_0_0_10"/>
<sequence>MTKIHENLKIYNMLYSIIKENNYFCSSVLKQWKNKAN</sequence>
<organism evidence="1 2">
    <name type="scientific">Parabacteroides johnsonii CL02T12C29</name>
    <dbReference type="NCBI Taxonomy" id="999419"/>
    <lineage>
        <taxon>Bacteria</taxon>
        <taxon>Pseudomonadati</taxon>
        <taxon>Bacteroidota</taxon>
        <taxon>Bacteroidia</taxon>
        <taxon>Bacteroidales</taxon>
        <taxon>Tannerellaceae</taxon>
        <taxon>Parabacteroides</taxon>
    </lineage>
</organism>
<dbReference type="EMBL" id="AGZP01000019">
    <property type="protein sequence ID" value="EKN09215.1"/>
    <property type="molecule type" value="Genomic_DNA"/>
</dbReference>
<reference evidence="1 2" key="1">
    <citation type="submission" date="2012-02" db="EMBL/GenBank/DDBJ databases">
        <title>The Genome Sequence of Parabacteroides johnsonii CL02T12C29.</title>
        <authorList>
            <consortium name="The Broad Institute Genome Sequencing Platform"/>
            <person name="Earl A."/>
            <person name="Ward D."/>
            <person name="Feldgarden M."/>
            <person name="Gevers D."/>
            <person name="Zitomersky N.L."/>
            <person name="Coyne M.J."/>
            <person name="Comstock L.E."/>
            <person name="Young S.K."/>
            <person name="Zeng Q."/>
            <person name="Gargeya S."/>
            <person name="Fitzgerald M."/>
            <person name="Haas B."/>
            <person name="Abouelleil A."/>
            <person name="Alvarado L."/>
            <person name="Arachchi H.M."/>
            <person name="Berlin A."/>
            <person name="Chapman S.B."/>
            <person name="Gearin G."/>
            <person name="Goldberg J."/>
            <person name="Griggs A."/>
            <person name="Gujja S."/>
            <person name="Hansen M."/>
            <person name="Heiman D."/>
            <person name="Howarth C."/>
            <person name="Larimer J."/>
            <person name="Lui A."/>
            <person name="MacDonald P.J.P."/>
            <person name="McCowen C."/>
            <person name="Montmayeur A."/>
            <person name="Murphy C."/>
            <person name="Neiman D."/>
            <person name="Pearson M."/>
            <person name="Priest M."/>
            <person name="Roberts A."/>
            <person name="Saif S."/>
            <person name="Shea T."/>
            <person name="Sisk P."/>
            <person name="Stolte C."/>
            <person name="Sykes S."/>
            <person name="Wortman J."/>
            <person name="Nusbaum C."/>
            <person name="Birren B."/>
        </authorList>
    </citation>
    <scope>NUCLEOTIDE SEQUENCE [LARGE SCALE GENOMIC DNA]</scope>
    <source>
        <strain evidence="1 2">CL02T12C29</strain>
    </source>
</reference>
<name>K5ZDC0_9BACT</name>
<evidence type="ECO:0000313" key="1">
    <source>
        <dbReference type="EMBL" id="EKN09215.1"/>
    </source>
</evidence>
<comment type="caution">
    <text evidence="1">The sequence shown here is derived from an EMBL/GenBank/DDBJ whole genome shotgun (WGS) entry which is preliminary data.</text>
</comment>
<dbReference type="AlphaFoldDB" id="K5ZDC0"/>
<dbReference type="Proteomes" id="UP000001218">
    <property type="component" value="Unassembled WGS sequence"/>
</dbReference>
<accession>K5ZDC0</accession>
<gene>
    <name evidence="1" type="ORF">HMPREF1077_02432</name>
</gene>
<evidence type="ECO:0000313" key="2">
    <source>
        <dbReference type="Proteomes" id="UP000001218"/>
    </source>
</evidence>
<proteinExistence type="predicted"/>
<protein>
    <submittedName>
        <fullName evidence="1">Uncharacterized protein</fullName>
    </submittedName>
</protein>